<dbReference type="InterPro" id="IPR010562">
    <property type="entry name" value="Haemolymph_juvenile_hormone-bd"/>
</dbReference>
<dbReference type="SMART" id="SM00700">
    <property type="entry name" value="JHBP"/>
    <property type="match status" value="1"/>
</dbReference>
<evidence type="ECO:0008006" key="4">
    <source>
        <dbReference type="Google" id="ProtNLM"/>
    </source>
</evidence>
<feature type="signal peptide" evidence="1">
    <location>
        <begin position="1"/>
        <end position="17"/>
    </location>
</feature>
<dbReference type="Proteomes" id="UP001497644">
    <property type="component" value="Chromosome 3"/>
</dbReference>
<protein>
    <recommendedName>
        <fullName evidence="4">Protein takeout-like</fullName>
    </recommendedName>
</protein>
<evidence type="ECO:0000313" key="3">
    <source>
        <dbReference type="Proteomes" id="UP001497644"/>
    </source>
</evidence>
<dbReference type="Gene3D" id="3.15.10.30">
    <property type="entry name" value="Haemolymph juvenile hormone binding protein"/>
    <property type="match status" value="1"/>
</dbReference>
<keyword evidence="1" id="KW-0732">Signal</keyword>
<dbReference type="AlphaFoldDB" id="A0AAV2NNN1"/>
<dbReference type="EMBL" id="OZ034826">
    <property type="protein sequence ID" value="CAL1681948.1"/>
    <property type="molecule type" value="Genomic_DNA"/>
</dbReference>
<organism evidence="2 3">
    <name type="scientific">Lasius platythorax</name>
    <dbReference type="NCBI Taxonomy" id="488582"/>
    <lineage>
        <taxon>Eukaryota</taxon>
        <taxon>Metazoa</taxon>
        <taxon>Ecdysozoa</taxon>
        <taxon>Arthropoda</taxon>
        <taxon>Hexapoda</taxon>
        <taxon>Insecta</taxon>
        <taxon>Pterygota</taxon>
        <taxon>Neoptera</taxon>
        <taxon>Endopterygota</taxon>
        <taxon>Hymenoptera</taxon>
        <taxon>Apocrita</taxon>
        <taxon>Aculeata</taxon>
        <taxon>Formicoidea</taxon>
        <taxon>Formicidae</taxon>
        <taxon>Formicinae</taxon>
        <taxon>Lasius</taxon>
        <taxon>Lasius</taxon>
    </lineage>
</organism>
<dbReference type="PANTHER" id="PTHR11008:SF41">
    <property type="entry name" value="RE70318P"/>
    <property type="match status" value="1"/>
</dbReference>
<evidence type="ECO:0000313" key="2">
    <source>
        <dbReference type="EMBL" id="CAL1681948.1"/>
    </source>
</evidence>
<keyword evidence="3" id="KW-1185">Reference proteome</keyword>
<dbReference type="Pfam" id="PF06585">
    <property type="entry name" value="JHBP"/>
    <property type="match status" value="1"/>
</dbReference>
<evidence type="ECO:0000256" key="1">
    <source>
        <dbReference type="SAM" id="SignalP"/>
    </source>
</evidence>
<dbReference type="PANTHER" id="PTHR11008">
    <property type="entry name" value="PROTEIN TAKEOUT-LIKE PROTEIN"/>
    <property type="match status" value="1"/>
</dbReference>
<reference evidence="2" key="1">
    <citation type="submission" date="2024-04" db="EMBL/GenBank/DDBJ databases">
        <authorList>
            <consortium name="Molecular Ecology Group"/>
        </authorList>
    </citation>
    <scope>NUCLEOTIDE SEQUENCE</scope>
</reference>
<accession>A0AAV2NNN1</accession>
<dbReference type="InterPro" id="IPR038606">
    <property type="entry name" value="To_sf"/>
</dbReference>
<feature type="chain" id="PRO_5043886845" description="Protein takeout-like" evidence="1">
    <location>
        <begin position="18"/>
        <end position="189"/>
    </location>
</feature>
<proteinExistence type="predicted"/>
<name>A0AAV2NNN1_9HYME</name>
<sequence>MFAAIFTFALLAAYVAAEIPSYINVCGRKDPNLDQCIVDNVNNLKNIDKLHFDVKISFGLLQLNSTYDFDVRIVVPIAQKGLVYITTNNVEADVGIDMKVTTKGGKRYMYMSQIKINLDIKEYDAKYDLNEREFGQLNQIINNFIGNNQDEIIKSIKPAIEEVVSKRILLVSNDIVKHFTYEELFPDRT</sequence>
<gene>
    <name evidence="2" type="ORF">LPLAT_LOCUS7859</name>
</gene>